<dbReference type="GO" id="GO:0005886">
    <property type="term" value="C:plasma membrane"/>
    <property type="evidence" value="ECO:0007669"/>
    <property type="project" value="TreeGrafter"/>
</dbReference>
<dbReference type="PANTHER" id="PTHR11003">
    <property type="entry name" value="POTASSIUM CHANNEL, SUBFAMILY K"/>
    <property type="match status" value="1"/>
</dbReference>
<feature type="compositionally biased region" description="Acidic residues" evidence="9">
    <location>
        <begin position="242"/>
        <end position="251"/>
    </location>
</feature>
<name>A0AAN8K8T9_PATCE</name>
<reference evidence="12 13" key="1">
    <citation type="submission" date="2024-01" db="EMBL/GenBank/DDBJ databases">
        <title>The genome of the rayed Mediterranean limpet Patella caerulea (Linnaeus, 1758).</title>
        <authorList>
            <person name="Anh-Thu Weber A."/>
            <person name="Halstead-Nussloch G."/>
        </authorList>
    </citation>
    <scope>NUCLEOTIDE SEQUENCE [LARGE SCALE GENOMIC DNA]</scope>
    <source>
        <strain evidence="12">AATW-2023a</strain>
        <tissue evidence="12">Whole specimen</tissue>
    </source>
</reference>
<evidence type="ECO:0000256" key="9">
    <source>
        <dbReference type="SAM" id="MobiDB-lite"/>
    </source>
</evidence>
<dbReference type="SUPFAM" id="SSF81324">
    <property type="entry name" value="Voltage-gated potassium channels"/>
    <property type="match status" value="2"/>
</dbReference>
<sequence length="407" mass="46085">MPLSEHNIERLNHAKKLCIRGIKRFLTFILSHVGLTLAVAAYGMLGGIIFMNLEAPFENDQRLQAVKAREELTKRFLQLADNVDVSNNKSDWSKKAEVMLLDFQEEMYRLTKESGWDGMGVGDESKWSFAGALLYAVTVITTIGYGHIAPKTGWGRLVTILYAMLGIPLTLLCLRNIGSLLSSCVRLIYKYTCIKVVEQYKKCRRRMYNSRRLKYLKVMAARQGLDIKLLEGRPEIVIEEVEDDDEPNDTECESRSPTPTPSQQTLDIAELKTFASLTDMNDLPEESSDQEVRVPLTLTFLMLTGYIVGGAIMFGLWEKDWDYLIGSYFCFITLSTIGFGDFVPGTSLDSWSSQEKNIICSVYLLFGMAIMAMCFHLVQEEVKLKCRRLAEKVGLFVAEKNKSMDDA</sequence>
<protein>
    <recommendedName>
        <fullName evidence="11">Potassium channel domain-containing protein</fullName>
    </recommendedName>
</protein>
<dbReference type="Gene3D" id="1.10.287.70">
    <property type="match status" value="1"/>
</dbReference>
<evidence type="ECO:0000256" key="5">
    <source>
        <dbReference type="ARBA" id="ARBA00023065"/>
    </source>
</evidence>
<feature type="transmembrane region" description="Helical" evidence="10">
    <location>
        <begin position="153"/>
        <end position="171"/>
    </location>
</feature>
<evidence type="ECO:0000256" key="3">
    <source>
        <dbReference type="ARBA" id="ARBA00022692"/>
    </source>
</evidence>
<keyword evidence="4 10" id="KW-1133">Transmembrane helix</keyword>
<keyword evidence="2 8" id="KW-0813">Transport</keyword>
<dbReference type="Pfam" id="PF07885">
    <property type="entry name" value="Ion_trans_2"/>
    <property type="match status" value="2"/>
</dbReference>
<evidence type="ECO:0000259" key="11">
    <source>
        <dbReference type="Pfam" id="PF07885"/>
    </source>
</evidence>
<evidence type="ECO:0000256" key="8">
    <source>
        <dbReference type="RuleBase" id="RU003857"/>
    </source>
</evidence>
<comment type="subcellular location">
    <subcellularLocation>
        <location evidence="1">Membrane</location>
        <topology evidence="1">Multi-pass membrane protein</topology>
    </subcellularLocation>
</comment>
<dbReference type="InterPro" id="IPR003280">
    <property type="entry name" value="2pore_dom_K_chnl"/>
</dbReference>
<evidence type="ECO:0000313" key="13">
    <source>
        <dbReference type="Proteomes" id="UP001347796"/>
    </source>
</evidence>
<dbReference type="GO" id="GO:0030322">
    <property type="term" value="P:stabilization of membrane potential"/>
    <property type="evidence" value="ECO:0007669"/>
    <property type="project" value="TreeGrafter"/>
</dbReference>
<dbReference type="PRINTS" id="PR01333">
    <property type="entry name" value="2POREKCHANEL"/>
</dbReference>
<dbReference type="GO" id="GO:0022841">
    <property type="term" value="F:potassium ion leak channel activity"/>
    <property type="evidence" value="ECO:0007669"/>
    <property type="project" value="TreeGrafter"/>
</dbReference>
<proteinExistence type="inferred from homology"/>
<gene>
    <name evidence="12" type="ORF">SNE40_003832</name>
</gene>
<dbReference type="InterPro" id="IPR013099">
    <property type="entry name" value="K_chnl_dom"/>
</dbReference>
<feature type="transmembrane region" description="Helical" evidence="10">
    <location>
        <begin position="127"/>
        <end position="146"/>
    </location>
</feature>
<feature type="domain" description="Potassium channel" evidence="11">
    <location>
        <begin position="302"/>
        <end position="380"/>
    </location>
</feature>
<organism evidence="12 13">
    <name type="scientific">Patella caerulea</name>
    <name type="common">Rayed Mediterranean limpet</name>
    <dbReference type="NCBI Taxonomy" id="87958"/>
    <lineage>
        <taxon>Eukaryota</taxon>
        <taxon>Metazoa</taxon>
        <taxon>Spiralia</taxon>
        <taxon>Lophotrochozoa</taxon>
        <taxon>Mollusca</taxon>
        <taxon>Gastropoda</taxon>
        <taxon>Patellogastropoda</taxon>
        <taxon>Patelloidea</taxon>
        <taxon>Patellidae</taxon>
        <taxon>Patella</taxon>
    </lineage>
</organism>
<feature type="transmembrane region" description="Helical" evidence="10">
    <location>
        <begin position="25"/>
        <end position="50"/>
    </location>
</feature>
<dbReference type="Proteomes" id="UP001347796">
    <property type="component" value="Unassembled WGS sequence"/>
</dbReference>
<accession>A0AAN8K8T9</accession>
<keyword evidence="5 8" id="KW-0406">Ion transport</keyword>
<evidence type="ECO:0000256" key="4">
    <source>
        <dbReference type="ARBA" id="ARBA00022989"/>
    </source>
</evidence>
<dbReference type="AlphaFoldDB" id="A0AAN8K8T9"/>
<keyword evidence="7 8" id="KW-0407">Ion channel</keyword>
<feature type="transmembrane region" description="Helical" evidence="10">
    <location>
        <begin position="358"/>
        <end position="378"/>
    </location>
</feature>
<keyword evidence="6 10" id="KW-0472">Membrane</keyword>
<dbReference type="PANTHER" id="PTHR11003:SF334">
    <property type="entry name" value="FI03418P"/>
    <property type="match status" value="1"/>
</dbReference>
<comment type="caution">
    <text evidence="12">The sequence shown here is derived from an EMBL/GenBank/DDBJ whole genome shotgun (WGS) entry which is preliminary data.</text>
</comment>
<keyword evidence="3 8" id="KW-0812">Transmembrane</keyword>
<feature type="region of interest" description="Disordered" evidence="9">
    <location>
        <begin position="242"/>
        <end position="263"/>
    </location>
</feature>
<evidence type="ECO:0000256" key="7">
    <source>
        <dbReference type="ARBA" id="ARBA00023303"/>
    </source>
</evidence>
<dbReference type="EMBL" id="JAZGQO010000002">
    <property type="protein sequence ID" value="KAK6192352.1"/>
    <property type="molecule type" value="Genomic_DNA"/>
</dbReference>
<feature type="transmembrane region" description="Helical" evidence="10">
    <location>
        <begin position="296"/>
        <end position="317"/>
    </location>
</feature>
<dbReference type="GO" id="GO:0015271">
    <property type="term" value="F:outward rectifier potassium channel activity"/>
    <property type="evidence" value="ECO:0007669"/>
    <property type="project" value="TreeGrafter"/>
</dbReference>
<keyword evidence="13" id="KW-1185">Reference proteome</keyword>
<feature type="domain" description="Potassium channel" evidence="11">
    <location>
        <begin position="125"/>
        <end position="182"/>
    </location>
</feature>
<feature type="transmembrane region" description="Helical" evidence="10">
    <location>
        <begin position="323"/>
        <end position="346"/>
    </location>
</feature>
<evidence type="ECO:0000256" key="10">
    <source>
        <dbReference type="SAM" id="Phobius"/>
    </source>
</evidence>
<evidence type="ECO:0000256" key="1">
    <source>
        <dbReference type="ARBA" id="ARBA00004141"/>
    </source>
</evidence>
<evidence type="ECO:0000313" key="12">
    <source>
        <dbReference type="EMBL" id="KAK6192352.1"/>
    </source>
</evidence>
<comment type="similarity">
    <text evidence="8">Belongs to the two pore domain potassium channel (TC 1.A.1.8) family.</text>
</comment>
<evidence type="ECO:0000256" key="2">
    <source>
        <dbReference type="ARBA" id="ARBA00022448"/>
    </source>
</evidence>
<evidence type="ECO:0000256" key="6">
    <source>
        <dbReference type="ARBA" id="ARBA00023136"/>
    </source>
</evidence>